<feature type="domain" description="HTTM-like" evidence="6">
    <location>
        <begin position="10"/>
        <end position="276"/>
    </location>
</feature>
<gene>
    <name evidence="7" type="ORF">ACFO5R_18925</name>
</gene>
<proteinExistence type="predicted"/>
<organism evidence="7 8">
    <name type="scientific">Halosolutus amylolyticus</name>
    <dbReference type="NCBI Taxonomy" id="2932267"/>
    <lineage>
        <taxon>Archaea</taxon>
        <taxon>Methanobacteriati</taxon>
        <taxon>Methanobacteriota</taxon>
        <taxon>Stenosarchaea group</taxon>
        <taxon>Halobacteria</taxon>
        <taxon>Halobacteriales</taxon>
        <taxon>Natrialbaceae</taxon>
        <taxon>Halosolutus</taxon>
    </lineage>
</organism>
<feature type="transmembrane region" description="Helical" evidence="5">
    <location>
        <begin position="236"/>
        <end position="257"/>
    </location>
</feature>
<evidence type="ECO:0000259" key="6">
    <source>
        <dbReference type="SMART" id="SM00752"/>
    </source>
</evidence>
<feature type="transmembrane region" description="Helical" evidence="5">
    <location>
        <begin position="79"/>
        <end position="99"/>
    </location>
</feature>
<dbReference type="EMBL" id="JBHSFA010000009">
    <property type="protein sequence ID" value="MFC4544006.1"/>
    <property type="molecule type" value="Genomic_DNA"/>
</dbReference>
<dbReference type="AlphaFoldDB" id="A0ABD5PVJ9"/>
<feature type="transmembrane region" description="Helical" evidence="5">
    <location>
        <begin position="211"/>
        <end position="230"/>
    </location>
</feature>
<evidence type="ECO:0000256" key="1">
    <source>
        <dbReference type="ARBA" id="ARBA00004127"/>
    </source>
</evidence>
<comment type="caution">
    <text evidence="7">The sequence shown here is derived from an EMBL/GenBank/DDBJ whole genome shotgun (WGS) entry which is preliminary data.</text>
</comment>
<feature type="transmembrane region" description="Helical" evidence="5">
    <location>
        <begin position="19"/>
        <end position="37"/>
    </location>
</feature>
<keyword evidence="8" id="KW-1185">Reference proteome</keyword>
<feature type="transmembrane region" description="Helical" evidence="5">
    <location>
        <begin position="152"/>
        <end position="171"/>
    </location>
</feature>
<evidence type="ECO:0000256" key="5">
    <source>
        <dbReference type="SAM" id="Phobius"/>
    </source>
</evidence>
<evidence type="ECO:0000313" key="8">
    <source>
        <dbReference type="Proteomes" id="UP001595898"/>
    </source>
</evidence>
<dbReference type="Proteomes" id="UP001595898">
    <property type="component" value="Unassembled WGS sequence"/>
</dbReference>
<dbReference type="RefSeq" id="WP_250141971.1">
    <property type="nucleotide sequence ID" value="NZ_JALIQP010000005.1"/>
</dbReference>
<feature type="transmembrane region" description="Helical" evidence="5">
    <location>
        <begin position="130"/>
        <end position="146"/>
    </location>
</feature>
<evidence type="ECO:0000256" key="3">
    <source>
        <dbReference type="ARBA" id="ARBA00022989"/>
    </source>
</evidence>
<comment type="subcellular location">
    <subcellularLocation>
        <location evidence="1">Endomembrane system</location>
        <topology evidence="1">Multi-pass membrane protein</topology>
    </subcellularLocation>
</comment>
<sequence length="283" mass="30517">MVGLETGTYLSELGTNSALVIRVITVLIGALAIVTSLEHFATRDRFGDDGLLSWKITQLYIRTGRVLPPLMERVLQRPFFQGILVARVAIAVLLVALAVLGHVSVLLLGLLFATNVALTYRFLGGLTGTFQVSMITLPALAVAVWFPDGSVAQTAAIAFIAAQIVLSYFVAGVSKLVSREWQTGTALGSIFSTEMYGNGTVYRLLTRFPKLQFAGAWMVIGFETAFPVVLFGNDAVLTLVLGAGVLFHVFNAVFMGLNNFLIGFPATYPAIIYTNKLLHGILL</sequence>
<evidence type="ECO:0000256" key="2">
    <source>
        <dbReference type="ARBA" id="ARBA00022692"/>
    </source>
</evidence>
<evidence type="ECO:0000313" key="7">
    <source>
        <dbReference type="EMBL" id="MFC4544006.1"/>
    </source>
</evidence>
<dbReference type="GO" id="GO:0012505">
    <property type="term" value="C:endomembrane system"/>
    <property type="evidence" value="ECO:0007669"/>
    <property type="project" value="UniProtKB-SubCell"/>
</dbReference>
<evidence type="ECO:0000256" key="4">
    <source>
        <dbReference type="ARBA" id="ARBA00023136"/>
    </source>
</evidence>
<reference evidence="7 8" key="1">
    <citation type="journal article" date="2019" name="Int. J. Syst. Evol. Microbiol.">
        <title>The Global Catalogue of Microorganisms (GCM) 10K type strain sequencing project: providing services to taxonomists for standard genome sequencing and annotation.</title>
        <authorList>
            <consortium name="The Broad Institute Genomics Platform"/>
            <consortium name="The Broad Institute Genome Sequencing Center for Infectious Disease"/>
            <person name="Wu L."/>
            <person name="Ma J."/>
        </authorList>
    </citation>
    <scope>NUCLEOTIDE SEQUENCE [LARGE SCALE GENOMIC DNA]</scope>
    <source>
        <strain evidence="7 8">WLHS5</strain>
    </source>
</reference>
<keyword evidence="2 5" id="KW-0812">Transmembrane</keyword>
<keyword evidence="3 5" id="KW-1133">Transmembrane helix</keyword>
<name>A0ABD5PVJ9_9EURY</name>
<dbReference type="InterPro" id="IPR011020">
    <property type="entry name" value="HTTM-like"/>
</dbReference>
<protein>
    <recommendedName>
        <fullName evidence="6">HTTM-like domain-containing protein</fullName>
    </recommendedName>
</protein>
<accession>A0ABD5PVJ9</accession>
<dbReference type="SMART" id="SM00752">
    <property type="entry name" value="HTTM"/>
    <property type="match status" value="1"/>
</dbReference>
<keyword evidence="4 5" id="KW-0472">Membrane</keyword>